<evidence type="ECO:0000313" key="2">
    <source>
        <dbReference type="EMBL" id="KAK4733572.1"/>
    </source>
</evidence>
<keyword evidence="3" id="KW-1185">Reference proteome</keyword>
<dbReference type="Proteomes" id="UP001311915">
    <property type="component" value="Unassembled WGS sequence"/>
</dbReference>
<sequence length="256" mass="29629">MHPFSQNEVFENLSETSKDGENHERHFNIETNQISLTNELASQLWTNMIEMENENEIPYNLIDIPMYDEIGISYNHLKAYLECLASIGKCNEFNMRLFVKTLIGPALMWYANQDTWKWLSWVEMEMKGRESQKEVAESTLGHYCLSEVRPRDKEKTTITKAPNVPPLVPAVRKTQNFTSLSEPISFIFEKLISLGILQEKPSEIPSHPFNQTKQCVFHSSMLGHITDEFNCLKEEIQKLFDNGIIIQRQVALEPTS</sequence>
<gene>
    <name evidence="2" type="ORF">R3W88_007833</name>
</gene>
<evidence type="ECO:0000256" key="1">
    <source>
        <dbReference type="SAM" id="MobiDB-lite"/>
    </source>
</evidence>
<reference evidence="2 3" key="1">
    <citation type="submission" date="2023-10" db="EMBL/GenBank/DDBJ databases">
        <title>Genome-Wide Identification Analysis in wild type Solanum Pinnatisectum Reveals Some Genes Defensing Phytophthora Infestans.</title>
        <authorList>
            <person name="Sun C."/>
        </authorList>
    </citation>
    <scope>NUCLEOTIDE SEQUENCE [LARGE SCALE GENOMIC DNA]</scope>
    <source>
        <strain evidence="2">LQN</strain>
        <tissue evidence="2">Leaf</tissue>
    </source>
</reference>
<feature type="compositionally biased region" description="Polar residues" evidence="1">
    <location>
        <begin position="1"/>
        <end position="15"/>
    </location>
</feature>
<protein>
    <recommendedName>
        <fullName evidence="4">Retrotransposon gag domain-containing protein</fullName>
    </recommendedName>
</protein>
<comment type="caution">
    <text evidence="2">The sequence shown here is derived from an EMBL/GenBank/DDBJ whole genome shotgun (WGS) entry which is preliminary data.</text>
</comment>
<name>A0AAV9MA41_9SOLN</name>
<dbReference type="EMBL" id="JAWPEI010000002">
    <property type="protein sequence ID" value="KAK4733572.1"/>
    <property type="molecule type" value="Genomic_DNA"/>
</dbReference>
<evidence type="ECO:0008006" key="4">
    <source>
        <dbReference type="Google" id="ProtNLM"/>
    </source>
</evidence>
<evidence type="ECO:0000313" key="3">
    <source>
        <dbReference type="Proteomes" id="UP001311915"/>
    </source>
</evidence>
<dbReference type="AlphaFoldDB" id="A0AAV9MA41"/>
<accession>A0AAV9MA41</accession>
<feature type="region of interest" description="Disordered" evidence="1">
    <location>
        <begin position="1"/>
        <end position="22"/>
    </location>
</feature>
<organism evidence="2 3">
    <name type="scientific">Solanum pinnatisectum</name>
    <name type="common">tansyleaf nightshade</name>
    <dbReference type="NCBI Taxonomy" id="50273"/>
    <lineage>
        <taxon>Eukaryota</taxon>
        <taxon>Viridiplantae</taxon>
        <taxon>Streptophyta</taxon>
        <taxon>Embryophyta</taxon>
        <taxon>Tracheophyta</taxon>
        <taxon>Spermatophyta</taxon>
        <taxon>Magnoliopsida</taxon>
        <taxon>eudicotyledons</taxon>
        <taxon>Gunneridae</taxon>
        <taxon>Pentapetalae</taxon>
        <taxon>asterids</taxon>
        <taxon>lamiids</taxon>
        <taxon>Solanales</taxon>
        <taxon>Solanaceae</taxon>
        <taxon>Solanoideae</taxon>
        <taxon>Solaneae</taxon>
        <taxon>Solanum</taxon>
    </lineage>
</organism>
<proteinExistence type="predicted"/>